<protein>
    <submittedName>
        <fullName evidence="9">Potassium transporter Trk</fullName>
    </submittedName>
</protein>
<keyword evidence="7 8" id="KW-0472">Membrane</keyword>
<keyword evidence="3" id="KW-1003">Cell membrane</keyword>
<comment type="subcellular location">
    <subcellularLocation>
        <location evidence="1">Cell membrane</location>
        <topology evidence="1">Multi-pass membrane protein</topology>
    </subcellularLocation>
</comment>
<sequence>MTKTSVSRLAMATLYWFGVSCGTAPRHSRHTPARLRRGSRTVPSYTDAVAHQRPNTTFTDRVFHPGRRLRDVLDEVAEASPARLAIASFVIAIAIFTVLLSLPVAHADTSDYSFANSLFVAVSTVCVTGLTPVVTEEYWSTFGHWVMVAAMQVGGLGILTLASLLGMAVSKRLGVRQRLIAAQATNTFQIGQVGTLLRAVLITIFAVEAVIMALLTPRLLIRGETLGEALWHGLFYAVTSFNNAGFTLHTGGIEYFADDPWILMVLMVSMLIGSLGFPVVLMVAITWNRPRGWDLHTKLTLATTGLLLLVSFVLLYIFESGNEKTIGGLSLGDSITNTLFMAAMPRSGGMASIDVTQMYGTSHLLIDVLMFIGGGSSSTAGGIKVTTIAVLVLAALAEARGLRDVTVFHRRIDPAAVRVAISITLAGAALVFVGTLLMLHITRLPLDAVIFDVISAFATCGLSSGVTEKSPDAGLYVLSALMFLGRLGTITLAASLSARHQQRLFRYPEERPIIG</sequence>
<feature type="transmembrane region" description="Helical" evidence="8">
    <location>
        <begin position="261"/>
        <end position="287"/>
    </location>
</feature>
<proteinExistence type="predicted"/>
<dbReference type="PANTHER" id="PTHR32024">
    <property type="entry name" value="TRK SYSTEM POTASSIUM UPTAKE PROTEIN TRKG-RELATED"/>
    <property type="match status" value="1"/>
</dbReference>
<keyword evidence="4 8" id="KW-0812">Transmembrane</keyword>
<keyword evidence="6" id="KW-0406">Ion transport</keyword>
<dbReference type="OrthoDB" id="9810952at2"/>
<reference evidence="9 10" key="1">
    <citation type="submission" date="2017-09" db="EMBL/GenBank/DDBJ databases">
        <title>Bacterial strain isolated from the female urinary microbiota.</title>
        <authorList>
            <person name="Thomas-White K."/>
            <person name="Kumar N."/>
            <person name="Forster S."/>
            <person name="Putonti C."/>
            <person name="Lawley T."/>
            <person name="Wolfe A.J."/>
        </authorList>
    </citation>
    <scope>NUCLEOTIDE SEQUENCE [LARGE SCALE GENOMIC DNA]</scope>
    <source>
        <strain evidence="9 10">UMB0680</strain>
    </source>
</reference>
<dbReference type="GO" id="GO:0030001">
    <property type="term" value="P:metal ion transport"/>
    <property type="evidence" value="ECO:0007669"/>
    <property type="project" value="UniProtKB-ARBA"/>
</dbReference>
<accession>A0A2N6PJ24</accession>
<dbReference type="EMBL" id="PNFZ01000002">
    <property type="protein sequence ID" value="PMB98673.1"/>
    <property type="molecule type" value="Genomic_DNA"/>
</dbReference>
<evidence type="ECO:0000256" key="1">
    <source>
        <dbReference type="ARBA" id="ARBA00004651"/>
    </source>
</evidence>
<keyword evidence="5 8" id="KW-1133">Transmembrane helix</keyword>
<name>A0A2N6PJ24_9MICO</name>
<feature type="transmembrane region" description="Helical" evidence="8">
    <location>
        <begin position="114"/>
        <end position="133"/>
    </location>
</feature>
<evidence type="ECO:0000313" key="9">
    <source>
        <dbReference type="EMBL" id="PMB98673.1"/>
    </source>
</evidence>
<dbReference type="Proteomes" id="UP000235703">
    <property type="component" value="Unassembled WGS sequence"/>
</dbReference>
<comment type="caution">
    <text evidence="9">The sequence shown here is derived from an EMBL/GenBank/DDBJ whole genome shotgun (WGS) entry which is preliminary data.</text>
</comment>
<evidence type="ECO:0000256" key="5">
    <source>
        <dbReference type="ARBA" id="ARBA00022989"/>
    </source>
</evidence>
<gene>
    <name evidence="9" type="ORF">CJ198_04970</name>
</gene>
<evidence type="ECO:0000256" key="4">
    <source>
        <dbReference type="ARBA" id="ARBA00022692"/>
    </source>
</evidence>
<keyword evidence="10" id="KW-1185">Reference proteome</keyword>
<evidence type="ECO:0000256" key="8">
    <source>
        <dbReference type="SAM" id="Phobius"/>
    </source>
</evidence>
<feature type="transmembrane region" description="Helical" evidence="8">
    <location>
        <begin position="196"/>
        <end position="215"/>
    </location>
</feature>
<feature type="transmembrane region" description="Helical" evidence="8">
    <location>
        <begin position="473"/>
        <end position="496"/>
    </location>
</feature>
<dbReference type="PANTHER" id="PTHR32024:SF1">
    <property type="entry name" value="KTR SYSTEM POTASSIUM UPTAKE PROTEIN B"/>
    <property type="match status" value="1"/>
</dbReference>
<dbReference type="GO" id="GO:0008324">
    <property type="term" value="F:monoatomic cation transmembrane transporter activity"/>
    <property type="evidence" value="ECO:0007669"/>
    <property type="project" value="InterPro"/>
</dbReference>
<feature type="transmembrane region" description="Helical" evidence="8">
    <location>
        <begin position="145"/>
        <end position="169"/>
    </location>
</feature>
<evidence type="ECO:0000256" key="6">
    <source>
        <dbReference type="ARBA" id="ARBA00023065"/>
    </source>
</evidence>
<dbReference type="InterPro" id="IPR003445">
    <property type="entry name" value="Cat_transpt"/>
</dbReference>
<feature type="transmembrane region" description="Helical" evidence="8">
    <location>
        <begin position="82"/>
        <end position="102"/>
    </location>
</feature>
<evidence type="ECO:0000256" key="2">
    <source>
        <dbReference type="ARBA" id="ARBA00022448"/>
    </source>
</evidence>
<feature type="transmembrane region" description="Helical" evidence="8">
    <location>
        <begin position="299"/>
        <end position="318"/>
    </location>
</feature>
<dbReference type="GO" id="GO:0005886">
    <property type="term" value="C:plasma membrane"/>
    <property type="evidence" value="ECO:0007669"/>
    <property type="project" value="UniProtKB-SubCell"/>
</dbReference>
<evidence type="ECO:0000256" key="3">
    <source>
        <dbReference type="ARBA" id="ARBA00022475"/>
    </source>
</evidence>
<dbReference type="AlphaFoldDB" id="A0A2N6PJ24"/>
<evidence type="ECO:0000313" key="10">
    <source>
        <dbReference type="Proteomes" id="UP000235703"/>
    </source>
</evidence>
<evidence type="ECO:0000256" key="7">
    <source>
        <dbReference type="ARBA" id="ARBA00023136"/>
    </source>
</evidence>
<dbReference type="Pfam" id="PF02386">
    <property type="entry name" value="TrkH"/>
    <property type="match status" value="1"/>
</dbReference>
<keyword evidence="2" id="KW-0813">Transport</keyword>
<feature type="transmembrane region" description="Helical" evidence="8">
    <location>
        <begin position="417"/>
        <end position="439"/>
    </location>
</feature>
<organism evidence="9 10">
    <name type="scientific">Brevibacterium luteolum</name>
    <dbReference type="NCBI Taxonomy" id="199591"/>
    <lineage>
        <taxon>Bacteria</taxon>
        <taxon>Bacillati</taxon>
        <taxon>Actinomycetota</taxon>
        <taxon>Actinomycetes</taxon>
        <taxon>Micrococcales</taxon>
        <taxon>Brevibacteriaceae</taxon>
        <taxon>Brevibacterium</taxon>
    </lineage>
</organism>
<dbReference type="PROSITE" id="PS51257">
    <property type="entry name" value="PROKAR_LIPOPROTEIN"/>
    <property type="match status" value="1"/>
</dbReference>